<protein>
    <submittedName>
        <fullName evidence="1">Uncharacterized protein</fullName>
    </submittedName>
</protein>
<accession>A0A6L5HVK8</accession>
<name>A0A6L5HVK8_9PSED</name>
<evidence type="ECO:0000313" key="2">
    <source>
        <dbReference type="Proteomes" id="UP000478064"/>
    </source>
</evidence>
<organism evidence="1 2">
    <name type="scientific">Pseudomonas helleri</name>
    <dbReference type="NCBI Taxonomy" id="1608996"/>
    <lineage>
        <taxon>Bacteria</taxon>
        <taxon>Pseudomonadati</taxon>
        <taxon>Pseudomonadota</taxon>
        <taxon>Gammaproteobacteria</taxon>
        <taxon>Pseudomonadales</taxon>
        <taxon>Pseudomonadaceae</taxon>
        <taxon>Pseudomonas</taxon>
    </lineage>
</organism>
<reference evidence="1 2" key="1">
    <citation type="submission" date="2019-10" db="EMBL/GenBank/DDBJ databases">
        <title>Evaluation of single-gene subtyping targets for Pseudomonas.</title>
        <authorList>
            <person name="Reichler S.J."/>
            <person name="Orsi R.H."/>
            <person name="Wiedmann M."/>
            <person name="Martin N.H."/>
            <person name="Murphy S.I."/>
        </authorList>
    </citation>
    <scope>NUCLEOTIDE SEQUENCE [LARGE SCALE GENOMIC DNA]</scope>
    <source>
        <strain evidence="1 2">FSL R10-1637</strain>
    </source>
</reference>
<sequence>MKWQAMSREGAQKILAASIRCRVGGEGLRIAAIAECLRAASYLASAPVAGNDTWEPAASLSLTSMVRRRLSPLWPDLAEDKDARPGVLSVLNSLCDLGDLVRLQGGSWLTPPAHAIKAANDCAVILGGGPIETLPHTIQTQVAGRVRLVEAVACNDWIDVWDASEWIGAPVEGLEAWSVRLIETMKSRFAAVPSDLGEIAIYDKGRWGALAEQPNAGGVFLSKCQTGPVALHFIGDYSRGRIRKMASLDFQDARRLRFYLDAQAGRPMRVNAVTSQGFVKLRLERRLPQQEAKALLLGWQIPTPEGQHPGVTYHVLPIEMLSIVRTALDGLGVVLDERCGAEGGNQ</sequence>
<dbReference type="AlphaFoldDB" id="A0A6L5HVK8"/>
<dbReference type="EMBL" id="WIVU01000029">
    <property type="protein sequence ID" value="MQU06977.1"/>
    <property type="molecule type" value="Genomic_DNA"/>
</dbReference>
<comment type="caution">
    <text evidence="1">The sequence shown here is derived from an EMBL/GenBank/DDBJ whole genome shotgun (WGS) entry which is preliminary data.</text>
</comment>
<dbReference type="Proteomes" id="UP000478064">
    <property type="component" value="Unassembled WGS sequence"/>
</dbReference>
<proteinExistence type="predicted"/>
<gene>
    <name evidence="1" type="ORF">GHO27_14910</name>
</gene>
<evidence type="ECO:0000313" key="1">
    <source>
        <dbReference type="EMBL" id="MQU06977.1"/>
    </source>
</evidence>